<keyword evidence="6 11" id="KW-0645">Protease</keyword>
<accession>A0A0R1V1H4</accession>
<evidence type="ECO:0000313" key="15">
    <source>
        <dbReference type="EMBL" id="KRL99463.1"/>
    </source>
</evidence>
<dbReference type="Gene3D" id="3.40.630.10">
    <property type="entry name" value="Zn peptidases"/>
    <property type="match status" value="1"/>
</dbReference>
<dbReference type="PANTHER" id="PTHR42994">
    <property type="entry name" value="PEPTIDASE T"/>
    <property type="match status" value="1"/>
</dbReference>
<keyword evidence="7 11" id="KW-0479">Metal-binding</keyword>
<dbReference type="CDD" id="cd03892">
    <property type="entry name" value="M20_peptT"/>
    <property type="match status" value="1"/>
</dbReference>
<proteinExistence type="inferred from homology"/>
<reference evidence="15 16" key="1">
    <citation type="journal article" date="2015" name="Genome Announc.">
        <title>Expanding the biotechnology potential of lactobacilli through comparative genomics of 213 strains and associated genera.</title>
        <authorList>
            <person name="Sun Z."/>
            <person name="Harris H.M."/>
            <person name="McCann A."/>
            <person name="Guo C."/>
            <person name="Argimon S."/>
            <person name="Zhang W."/>
            <person name="Yang X."/>
            <person name="Jeffery I.B."/>
            <person name="Cooney J.C."/>
            <person name="Kagawa T.F."/>
            <person name="Liu W."/>
            <person name="Song Y."/>
            <person name="Salvetti E."/>
            <person name="Wrobel A."/>
            <person name="Rasinkangas P."/>
            <person name="Parkhill J."/>
            <person name="Rea M.C."/>
            <person name="O'Sullivan O."/>
            <person name="Ritari J."/>
            <person name="Douillard F.P."/>
            <person name="Paul Ross R."/>
            <person name="Yang R."/>
            <person name="Briner A.E."/>
            <person name="Felis G.E."/>
            <person name="de Vos W.M."/>
            <person name="Barrangou R."/>
            <person name="Klaenhammer T.R."/>
            <person name="Caufield P.W."/>
            <person name="Cui Y."/>
            <person name="Zhang H."/>
            <person name="O'Toole P.W."/>
        </authorList>
    </citation>
    <scope>NUCLEOTIDE SEQUENCE [LARGE SCALE GENOMIC DNA]</scope>
    <source>
        <strain evidence="15 16">DSM 16230</strain>
    </source>
</reference>
<evidence type="ECO:0000256" key="12">
    <source>
        <dbReference type="PIRSR" id="PIRSR037215-1"/>
    </source>
</evidence>
<comment type="cofactor">
    <cofactor evidence="11 13">
        <name>Zn(2+)</name>
        <dbReference type="ChEBI" id="CHEBI:29105"/>
    </cofactor>
    <text evidence="11 13">Binds 2 Zn(2+) ions per subunit.</text>
</comment>
<comment type="caution">
    <text evidence="15">The sequence shown here is derived from an EMBL/GenBank/DDBJ whole genome shotgun (WGS) entry which is preliminary data.</text>
</comment>
<dbReference type="NCBIfam" id="NF009920">
    <property type="entry name" value="PRK13381.1"/>
    <property type="match status" value="1"/>
</dbReference>
<feature type="binding site" evidence="11 13">
    <location>
        <position position="205"/>
    </location>
    <ligand>
        <name>Zn(2+)</name>
        <dbReference type="ChEBI" id="CHEBI:29105"/>
        <label>1</label>
    </ligand>
</feature>
<dbReference type="SUPFAM" id="SSF55031">
    <property type="entry name" value="Bacterial exopeptidase dimerisation domain"/>
    <property type="match status" value="1"/>
</dbReference>
<feature type="binding site" evidence="11 13">
    <location>
        <position position="148"/>
    </location>
    <ligand>
        <name>Zn(2+)</name>
        <dbReference type="ChEBI" id="CHEBI:29105"/>
        <label>2</label>
    </ligand>
</feature>
<dbReference type="GO" id="GO:0006508">
    <property type="term" value="P:proteolysis"/>
    <property type="evidence" value="ECO:0007669"/>
    <property type="project" value="UniProtKB-UniRule"/>
</dbReference>
<evidence type="ECO:0000256" key="13">
    <source>
        <dbReference type="PIRSR" id="PIRSR037215-2"/>
    </source>
</evidence>
<dbReference type="Pfam" id="PF01546">
    <property type="entry name" value="Peptidase_M20"/>
    <property type="match status" value="1"/>
</dbReference>
<evidence type="ECO:0000256" key="4">
    <source>
        <dbReference type="ARBA" id="ARBA00022438"/>
    </source>
</evidence>
<dbReference type="InterPro" id="IPR036264">
    <property type="entry name" value="Bact_exopeptidase_dim_dom"/>
</dbReference>
<dbReference type="InterPro" id="IPR011650">
    <property type="entry name" value="Peptidase_M20_dimer"/>
</dbReference>
<dbReference type="InterPro" id="IPR002933">
    <property type="entry name" value="Peptidase_M20"/>
</dbReference>
<feature type="binding site" evidence="11 13">
    <location>
        <position position="148"/>
    </location>
    <ligand>
        <name>Zn(2+)</name>
        <dbReference type="ChEBI" id="CHEBI:29105"/>
        <label>1</label>
    </ligand>
</feature>
<keyword evidence="5 11" id="KW-0963">Cytoplasm</keyword>
<dbReference type="GO" id="GO:0008270">
    <property type="term" value="F:zinc ion binding"/>
    <property type="evidence" value="ECO:0007669"/>
    <property type="project" value="UniProtKB-UniRule"/>
</dbReference>
<keyword evidence="16" id="KW-1185">Reference proteome</keyword>
<dbReference type="GO" id="GO:0008237">
    <property type="term" value="F:metallopeptidase activity"/>
    <property type="evidence" value="ECO:0007669"/>
    <property type="project" value="UniProtKB-KW"/>
</dbReference>
<comment type="function">
    <text evidence="11">Cleaves the N-terminal amino acid of tripeptides.</text>
</comment>
<feature type="binding site" evidence="11 13">
    <location>
        <position position="183"/>
    </location>
    <ligand>
        <name>Zn(2+)</name>
        <dbReference type="ChEBI" id="CHEBI:29105"/>
        <label>2</label>
    </ligand>
</feature>
<feature type="active site" description="Proton acceptor" evidence="11 12">
    <location>
        <position position="182"/>
    </location>
</feature>
<dbReference type="Pfam" id="PF07687">
    <property type="entry name" value="M20_dimer"/>
    <property type="match status" value="1"/>
</dbReference>
<evidence type="ECO:0000256" key="5">
    <source>
        <dbReference type="ARBA" id="ARBA00022490"/>
    </source>
</evidence>
<evidence type="ECO:0000256" key="11">
    <source>
        <dbReference type="HAMAP-Rule" id="MF_00550"/>
    </source>
</evidence>
<evidence type="ECO:0000259" key="14">
    <source>
        <dbReference type="Pfam" id="PF07687"/>
    </source>
</evidence>
<dbReference type="InterPro" id="IPR010161">
    <property type="entry name" value="Peptidase_M20B"/>
</dbReference>
<comment type="catalytic activity">
    <reaction evidence="1 11">
        <text>Release of the N-terminal residue from a tripeptide.</text>
        <dbReference type="EC" id="3.4.11.4"/>
    </reaction>
</comment>
<evidence type="ECO:0000256" key="2">
    <source>
        <dbReference type="ARBA" id="ARBA00004496"/>
    </source>
</evidence>
<dbReference type="PIRSF" id="PIRSF037215">
    <property type="entry name" value="Peptidase_M20B"/>
    <property type="match status" value="1"/>
</dbReference>
<organism evidence="15 16">
    <name type="scientific">Liquorilactobacillus satsumensis DSM 16230 = JCM 12392</name>
    <dbReference type="NCBI Taxonomy" id="1423801"/>
    <lineage>
        <taxon>Bacteria</taxon>
        <taxon>Bacillati</taxon>
        <taxon>Bacillota</taxon>
        <taxon>Bacilli</taxon>
        <taxon>Lactobacillales</taxon>
        <taxon>Lactobacillaceae</taxon>
        <taxon>Liquorilactobacillus</taxon>
    </lineage>
</organism>
<evidence type="ECO:0000256" key="1">
    <source>
        <dbReference type="ARBA" id="ARBA00000870"/>
    </source>
</evidence>
<evidence type="ECO:0000256" key="8">
    <source>
        <dbReference type="ARBA" id="ARBA00022801"/>
    </source>
</evidence>
<dbReference type="PROSITE" id="PS00759">
    <property type="entry name" value="ARGE_DAPE_CPG2_2"/>
    <property type="match status" value="1"/>
</dbReference>
<dbReference type="PROSITE" id="PS00758">
    <property type="entry name" value="ARGE_DAPE_CPG2_1"/>
    <property type="match status" value="1"/>
</dbReference>
<dbReference type="GO" id="GO:0043171">
    <property type="term" value="P:peptide catabolic process"/>
    <property type="evidence" value="ECO:0007669"/>
    <property type="project" value="UniProtKB-UniRule"/>
</dbReference>
<protein>
    <recommendedName>
        <fullName evidence="11">Peptidase T</fullName>
        <ecNumber evidence="11">3.4.11.4</ecNumber>
    </recommendedName>
    <alternativeName>
        <fullName evidence="11">Aminotripeptidase</fullName>
        <shortName evidence="11">Tripeptidase</shortName>
    </alternativeName>
    <alternativeName>
        <fullName evidence="11">Tripeptide aminopeptidase</fullName>
    </alternativeName>
</protein>
<feature type="domain" description="Peptidase M20 dimerisation" evidence="14">
    <location>
        <begin position="214"/>
        <end position="316"/>
    </location>
</feature>
<gene>
    <name evidence="11" type="primary">pepT</name>
    <name evidence="15" type="ORF">FD50_GL000161</name>
</gene>
<dbReference type="PANTHER" id="PTHR42994:SF1">
    <property type="entry name" value="PEPTIDASE T"/>
    <property type="match status" value="1"/>
</dbReference>
<sequence length="417" mass="46163">MMTKYPNLVTRFIGYAKKETRSDEKSTTIPSTQTQVLFAKELVAELQKIGLQDVRIAAESGYVFATLPSNLAAQTTVKKLGFIAHMDTADFNAKNVQPQVIPNYDGRSAIRLGDQGKYELSPKDFPNLKNYSGHDLITAAGDTLLGADDKAGIAEIITAVEYLQQHPAIKHGEIRIGIGPDEEIGTGADHFDVSEFGAQLAYTVDGGPLGELEYETFNAAQAKLKISGKNVHPATAKGVMVNALQVAFDFHEKLPAAEVPEKTDGRQGYFHLLQLDGTVDEALMTYIIRDHDRAKFEARKQLMREIVAEMNNFYGQRRLQLDLKDQYYNMREVIEKDMTVVELAQQAMKNLGIKPIIYPVRGGTDGSKISFMGLPTPNIFAGGENMHSRFEFVSAQVMEKATDVILEIIKLATVQKD</sequence>
<dbReference type="InterPro" id="IPR001261">
    <property type="entry name" value="ArgE/DapE_CS"/>
</dbReference>
<feature type="active site" evidence="11 12">
    <location>
        <position position="87"/>
    </location>
</feature>
<dbReference type="AlphaFoldDB" id="A0A0R1V1H4"/>
<evidence type="ECO:0000256" key="6">
    <source>
        <dbReference type="ARBA" id="ARBA00022670"/>
    </source>
</evidence>
<keyword evidence="10 11" id="KW-0482">Metalloprotease</keyword>
<evidence type="ECO:0000256" key="7">
    <source>
        <dbReference type="ARBA" id="ARBA00022723"/>
    </source>
</evidence>
<feature type="binding site" evidence="11 13">
    <location>
        <position position="387"/>
    </location>
    <ligand>
        <name>Zn(2+)</name>
        <dbReference type="ChEBI" id="CHEBI:29105"/>
        <label>2</label>
    </ligand>
</feature>
<dbReference type="PATRIC" id="fig|1423801.4.peg.163"/>
<dbReference type="Gene3D" id="3.30.70.360">
    <property type="match status" value="1"/>
</dbReference>
<evidence type="ECO:0000256" key="10">
    <source>
        <dbReference type="ARBA" id="ARBA00023049"/>
    </source>
</evidence>
<name>A0A0R1V1H4_9LACO</name>
<dbReference type="HAMAP" id="MF_00550">
    <property type="entry name" value="Aminopeptidase_M20"/>
    <property type="match status" value="1"/>
</dbReference>
<dbReference type="NCBIfam" id="NF003976">
    <property type="entry name" value="PRK05469.1"/>
    <property type="match status" value="1"/>
</dbReference>
<dbReference type="EMBL" id="AZFQ01000026">
    <property type="protein sequence ID" value="KRL99463.1"/>
    <property type="molecule type" value="Genomic_DNA"/>
</dbReference>
<dbReference type="SUPFAM" id="SSF53187">
    <property type="entry name" value="Zn-dependent exopeptidases"/>
    <property type="match status" value="1"/>
</dbReference>
<keyword evidence="4 11" id="KW-0031">Aminopeptidase</keyword>
<evidence type="ECO:0000256" key="3">
    <source>
        <dbReference type="ARBA" id="ARBA00009692"/>
    </source>
</evidence>
<dbReference type="STRING" id="1423801.FD50_GL000161"/>
<dbReference type="GO" id="GO:0045148">
    <property type="term" value="F:tripeptide aminopeptidase activity"/>
    <property type="evidence" value="ECO:0007669"/>
    <property type="project" value="UniProtKB-UniRule"/>
</dbReference>
<dbReference type="GO" id="GO:0005829">
    <property type="term" value="C:cytosol"/>
    <property type="evidence" value="ECO:0007669"/>
    <property type="project" value="TreeGrafter"/>
</dbReference>
<evidence type="ECO:0000313" key="16">
    <source>
        <dbReference type="Proteomes" id="UP000051166"/>
    </source>
</evidence>
<dbReference type="FunFam" id="3.30.70.360:FF:000002">
    <property type="entry name" value="Peptidase T"/>
    <property type="match status" value="1"/>
</dbReference>
<keyword evidence="8 11" id="KW-0378">Hydrolase</keyword>
<dbReference type="NCBIfam" id="TIGR01882">
    <property type="entry name" value="peptidase-T"/>
    <property type="match status" value="1"/>
</dbReference>
<comment type="subcellular location">
    <subcellularLocation>
        <location evidence="2 11">Cytoplasm</location>
    </subcellularLocation>
</comment>
<feature type="binding site" evidence="11 13">
    <location>
        <position position="85"/>
    </location>
    <ligand>
        <name>Zn(2+)</name>
        <dbReference type="ChEBI" id="CHEBI:29105"/>
        <label>1</label>
    </ligand>
</feature>
<comment type="similarity">
    <text evidence="3 11">Belongs to the peptidase M20B family.</text>
</comment>
<dbReference type="Proteomes" id="UP000051166">
    <property type="component" value="Unassembled WGS sequence"/>
</dbReference>
<evidence type="ECO:0000256" key="9">
    <source>
        <dbReference type="ARBA" id="ARBA00022833"/>
    </source>
</evidence>
<dbReference type="EC" id="3.4.11.4" evidence="11"/>
<keyword evidence="9 11" id="KW-0862">Zinc</keyword>